<dbReference type="SUPFAM" id="SSF52833">
    <property type="entry name" value="Thioredoxin-like"/>
    <property type="match status" value="1"/>
</dbReference>
<keyword evidence="2" id="KW-0575">Peroxidase</keyword>
<comment type="similarity">
    <text evidence="1">Belongs to the glutathione peroxidase family.</text>
</comment>
<dbReference type="GO" id="GO:0006979">
    <property type="term" value="P:response to oxidative stress"/>
    <property type="evidence" value="ECO:0007669"/>
    <property type="project" value="InterPro"/>
</dbReference>
<dbReference type="GO" id="GO:0004601">
    <property type="term" value="F:peroxidase activity"/>
    <property type="evidence" value="ECO:0007669"/>
    <property type="project" value="UniProtKB-KW"/>
</dbReference>
<dbReference type="Pfam" id="PF00255">
    <property type="entry name" value="GSHPx"/>
    <property type="match status" value="1"/>
</dbReference>
<dbReference type="InterPro" id="IPR036249">
    <property type="entry name" value="Thioredoxin-like_sf"/>
</dbReference>
<dbReference type="InterPro" id="IPR000889">
    <property type="entry name" value="Glutathione_peroxidase"/>
</dbReference>
<name>A0A2S9XLZ2_9BACT</name>
<proteinExistence type="inferred from homology"/>
<dbReference type="EMBL" id="PVNL01000147">
    <property type="protein sequence ID" value="PRP93701.1"/>
    <property type="molecule type" value="Genomic_DNA"/>
</dbReference>
<dbReference type="AlphaFoldDB" id="A0A2S9XLZ2"/>
<gene>
    <name evidence="4" type="ORF">ENSA7_81290</name>
</gene>
<organism evidence="4 5">
    <name type="scientific">Enhygromyxa salina</name>
    <dbReference type="NCBI Taxonomy" id="215803"/>
    <lineage>
        <taxon>Bacteria</taxon>
        <taxon>Pseudomonadati</taxon>
        <taxon>Myxococcota</taxon>
        <taxon>Polyangia</taxon>
        <taxon>Nannocystales</taxon>
        <taxon>Nannocystaceae</taxon>
        <taxon>Enhygromyxa</taxon>
    </lineage>
</organism>
<comment type="caution">
    <text evidence="4">The sequence shown here is derived from an EMBL/GenBank/DDBJ whole genome shotgun (WGS) entry which is preliminary data.</text>
</comment>
<sequence length="35" mass="3996">MTNIYDFEVETITGERVSMDTYRGQVLLIVNTASK</sequence>
<evidence type="ECO:0008006" key="6">
    <source>
        <dbReference type="Google" id="ProtNLM"/>
    </source>
</evidence>
<dbReference type="Gene3D" id="3.40.30.10">
    <property type="entry name" value="Glutaredoxin"/>
    <property type="match status" value="1"/>
</dbReference>
<keyword evidence="3" id="KW-0560">Oxidoreductase</keyword>
<protein>
    <recommendedName>
        <fullName evidence="6">Glutathione peroxidase</fullName>
    </recommendedName>
</protein>
<dbReference type="PROSITE" id="PS51355">
    <property type="entry name" value="GLUTATHIONE_PEROXID_3"/>
    <property type="match status" value="1"/>
</dbReference>
<accession>A0A2S9XLZ2</accession>
<evidence type="ECO:0000256" key="2">
    <source>
        <dbReference type="ARBA" id="ARBA00022559"/>
    </source>
</evidence>
<evidence type="ECO:0000313" key="4">
    <source>
        <dbReference type="EMBL" id="PRP93701.1"/>
    </source>
</evidence>
<evidence type="ECO:0000256" key="3">
    <source>
        <dbReference type="ARBA" id="ARBA00023002"/>
    </source>
</evidence>
<dbReference type="Proteomes" id="UP000238823">
    <property type="component" value="Unassembled WGS sequence"/>
</dbReference>
<evidence type="ECO:0000313" key="5">
    <source>
        <dbReference type="Proteomes" id="UP000238823"/>
    </source>
</evidence>
<evidence type="ECO:0000256" key="1">
    <source>
        <dbReference type="ARBA" id="ARBA00006926"/>
    </source>
</evidence>
<reference evidence="4 5" key="1">
    <citation type="submission" date="2018-03" db="EMBL/GenBank/DDBJ databases">
        <title>Draft Genome Sequences of the Obligatory Marine Myxobacteria Enhygromyxa salina SWB007.</title>
        <authorList>
            <person name="Poehlein A."/>
            <person name="Moghaddam J.A."/>
            <person name="Harms H."/>
            <person name="Alanjari M."/>
            <person name="Koenig G.M."/>
            <person name="Daniel R."/>
            <person name="Schaeberle T.F."/>
        </authorList>
    </citation>
    <scope>NUCLEOTIDE SEQUENCE [LARGE SCALE GENOMIC DNA]</scope>
    <source>
        <strain evidence="4 5">SWB007</strain>
    </source>
</reference>